<organism evidence="1 2">
    <name type="scientific">Pseudaminobacter soli</name>
    <name type="common">ex Li et al. 2025</name>
    <dbReference type="NCBI Taxonomy" id="1295366"/>
    <lineage>
        <taxon>Bacteria</taxon>
        <taxon>Pseudomonadati</taxon>
        <taxon>Pseudomonadota</taxon>
        <taxon>Alphaproteobacteria</taxon>
        <taxon>Hyphomicrobiales</taxon>
        <taxon>Phyllobacteriaceae</taxon>
        <taxon>Pseudaminobacter</taxon>
    </lineage>
</organism>
<dbReference type="PANTHER" id="PTHR42830">
    <property type="entry name" value="OSMOTICALLY INDUCIBLE FAMILY PROTEIN"/>
    <property type="match status" value="1"/>
</dbReference>
<dbReference type="SUPFAM" id="SSF82784">
    <property type="entry name" value="OsmC-like"/>
    <property type="match status" value="1"/>
</dbReference>
<keyword evidence="2" id="KW-1185">Reference proteome</keyword>
<protein>
    <submittedName>
        <fullName evidence="1">OsmC family peroxiredoxin</fullName>
    </submittedName>
</protein>
<accession>A0A2P7SIR5</accession>
<reference evidence="1 2" key="1">
    <citation type="submission" date="2018-03" db="EMBL/GenBank/DDBJ databases">
        <title>The draft genome of Mesorhizobium soli JCM 19897.</title>
        <authorList>
            <person name="Li L."/>
            <person name="Liu L."/>
            <person name="Liang L."/>
            <person name="Wang T."/>
            <person name="Zhang X."/>
        </authorList>
    </citation>
    <scope>NUCLEOTIDE SEQUENCE [LARGE SCALE GENOMIC DNA]</scope>
    <source>
        <strain evidence="1 2">JCM 19897</strain>
    </source>
</reference>
<dbReference type="GO" id="GO:0006979">
    <property type="term" value="P:response to oxidative stress"/>
    <property type="evidence" value="ECO:0007669"/>
    <property type="project" value="InterPro"/>
</dbReference>
<dbReference type="PANTHER" id="PTHR42830:SF1">
    <property type="entry name" value="OSMOTICALLY INDUCIBLE FAMILY PROTEIN"/>
    <property type="match status" value="1"/>
</dbReference>
<dbReference type="GO" id="GO:0004601">
    <property type="term" value="F:peroxidase activity"/>
    <property type="evidence" value="ECO:0007669"/>
    <property type="project" value="InterPro"/>
</dbReference>
<dbReference type="AlphaFoldDB" id="A0A2P7SIR5"/>
<dbReference type="InterPro" id="IPR015946">
    <property type="entry name" value="KH_dom-like_a/b"/>
</dbReference>
<sequence length="145" mass="14866">MHRQATAIWKGTLTEGGGTLDTQSGALSKVPYSFKGRFQDESGKSGTNPEELIAAAHAGCFAMQLSYFLAENGTPAENLDATAVVTYGPAADGGFEITESAITLVGTVPGIDAAKFKELAETAKAGCPVSKALGAIKVSLDARLA</sequence>
<comment type="caution">
    <text evidence="1">The sequence shown here is derived from an EMBL/GenBank/DDBJ whole genome shotgun (WGS) entry which is preliminary data.</text>
</comment>
<evidence type="ECO:0000313" key="2">
    <source>
        <dbReference type="Proteomes" id="UP000240653"/>
    </source>
</evidence>
<dbReference type="EMBL" id="PXYL01000003">
    <property type="protein sequence ID" value="PSJ62392.1"/>
    <property type="molecule type" value="Genomic_DNA"/>
</dbReference>
<dbReference type="InterPro" id="IPR052707">
    <property type="entry name" value="OsmC_Ohr_Peroxiredoxin"/>
</dbReference>
<evidence type="ECO:0000313" key="1">
    <source>
        <dbReference type="EMBL" id="PSJ62392.1"/>
    </source>
</evidence>
<dbReference type="Proteomes" id="UP000240653">
    <property type="component" value="Unassembled WGS sequence"/>
</dbReference>
<gene>
    <name evidence="1" type="ORF">C7I85_06775</name>
</gene>
<proteinExistence type="predicted"/>
<dbReference type="Gene3D" id="3.30.300.20">
    <property type="match status" value="1"/>
</dbReference>
<dbReference type="InterPro" id="IPR019904">
    <property type="entry name" value="Peroxiredoxin_OsmC"/>
</dbReference>
<dbReference type="RefSeq" id="WP_106723208.1">
    <property type="nucleotide sequence ID" value="NZ_PXYL01000003.1"/>
</dbReference>
<dbReference type="Pfam" id="PF02566">
    <property type="entry name" value="OsmC"/>
    <property type="match status" value="1"/>
</dbReference>
<name>A0A2P7SIR5_9HYPH</name>
<dbReference type="InterPro" id="IPR036102">
    <property type="entry name" value="OsmC/Ohrsf"/>
</dbReference>
<dbReference type="InterPro" id="IPR003718">
    <property type="entry name" value="OsmC/Ohr_fam"/>
</dbReference>
<dbReference type="OrthoDB" id="9807532at2"/>
<dbReference type="NCBIfam" id="TIGR03562">
    <property type="entry name" value="osmo_induc_OsmC"/>
    <property type="match status" value="1"/>
</dbReference>